<dbReference type="Proteomes" id="UP000078559">
    <property type="component" value="Chromosome 5"/>
</dbReference>
<name>A0A194W0L6_CYTMA</name>
<keyword evidence="2" id="KW-1185">Reference proteome</keyword>
<dbReference type="PANTHER" id="PTHR33112">
    <property type="entry name" value="DOMAIN PROTEIN, PUTATIVE-RELATED"/>
    <property type="match status" value="1"/>
</dbReference>
<dbReference type="OrthoDB" id="5362512at2759"/>
<sequence length="326" mass="37745">MPEPDPHLPSRDLCAFELWARVVEMYSKMHLTKAKDKLIALAGIAEFMSTQVLGTETSPLMYVAGLWNKYLESQLLWRVEPEFRLKDRTFFHLSERPQDPPSSGRYIYRAPSFSWASVDAQKGSGIVYGEVTDSDLLIELYKGENPVVIENEESKSEFGLVAGGQVMIWGRLRRIKLYKDNDRFYWRLVDRTLKLGDKVVPLGKETHRNVYLDSPEDDEKRYKIFGSKDIYCVPAAYGERTEAQGSKYMICLLLQLAENDKGLPKHWKKAERRGTFRRIGLTKLSTWADKTAYDHILEKLESDVNGLPYRPHKYRPETGHHLIRVI</sequence>
<organism evidence="1 2">
    <name type="scientific">Cytospora mali</name>
    <name type="common">Apple Valsa canker fungus</name>
    <name type="synonym">Valsa mali</name>
    <dbReference type="NCBI Taxonomy" id="578113"/>
    <lineage>
        <taxon>Eukaryota</taxon>
        <taxon>Fungi</taxon>
        <taxon>Dikarya</taxon>
        <taxon>Ascomycota</taxon>
        <taxon>Pezizomycotina</taxon>
        <taxon>Sordariomycetes</taxon>
        <taxon>Sordariomycetidae</taxon>
        <taxon>Diaporthales</taxon>
        <taxon>Cytosporaceae</taxon>
        <taxon>Cytospora</taxon>
    </lineage>
</organism>
<dbReference type="EMBL" id="CM003102">
    <property type="protein sequence ID" value="KUI69658.1"/>
    <property type="molecule type" value="Genomic_DNA"/>
</dbReference>
<dbReference type="AlphaFoldDB" id="A0A194W0L6"/>
<dbReference type="PANTHER" id="PTHR33112:SF10">
    <property type="entry name" value="TOL"/>
    <property type="match status" value="1"/>
</dbReference>
<evidence type="ECO:0000313" key="1">
    <source>
        <dbReference type="EMBL" id="KUI69658.1"/>
    </source>
</evidence>
<protein>
    <submittedName>
        <fullName evidence="1">Uncharacterized protein</fullName>
    </submittedName>
</protein>
<dbReference type="SMR" id="A0A194W0L6"/>
<evidence type="ECO:0000313" key="2">
    <source>
        <dbReference type="Proteomes" id="UP000078559"/>
    </source>
</evidence>
<accession>A0A194W0L6</accession>
<reference evidence="1" key="1">
    <citation type="submission" date="2014-12" db="EMBL/GenBank/DDBJ databases">
        <title>Genome Sequence of Valsa Canker Pathogens Uncovers a Specific Adaption of Colonization on Woody Bark.</title>
        <authorList>
            <person name="Yin Z."/>
            <person name="Liu H."/>
            <person name="Gao X."/>
            <person name="Li Z."/>
            <person name="Song N."/>
            <person name="Ke X."/>
            <person name="Dai Q."/>
            <person name="Wu Y."/>
            <person name="Sun Y."/>
            <person name="Xu J.-R."/>
            <person name="Kang Z.K."/>
            <person name="Wang L."/>
            <person name="Huang L."/>
        </authorList>
    </citation>
    <scope>NUCLEOTIDE SEQUENCE [LARGE SCALE GENOMIC DNA]</scope>
    <source>
        <strain evidence="1">03-8</strain>
    </source>
</reference>
<proteinExistence type="predicted"/>
<gene>
    <name evidence="1" type="ORF">VM1G_04744</name>
</gene>